<dbReference type="SUPFAM" id="SSF53850">
    <property type="entry name" value="Periplasmic binding protein-like II"/>
    <property type="match status" value="1"/>
</dbReference>
<dbReference type="Proteomes" id="UP000263486">
    <property type="component" value="Unassembled WGS sequence"/>
</dbReference>
<evidence type="ECO:0000313" key="4">
    <source>
        <dbReference type="EMBL" id="REI42911.1"/>
    </source>
</evidence>
<evidence type="ECO:0000256" key="2">
    <source>
        <dbReference type="ARBA" id="ARBA00022448"/>
    </source>
</evidence>
<keyword evidence="2" id="KW-0813">Transport</keyword>
<name>A0ABX9KK92_9FUSO</name>
<keyword evidence="3" id="KW-0732">Signal</keyword>
<organism evidence="4 5">
    <name type="scientific">Psychrilyobacter piezotolerans</name>
    <dbReference type="NCBI Taxonomy" id="2293438"/>
    <lineage>
        <taxon>Bacteria</taxon>
        <taxon>Fusobacteriati</taxon>
        <taxon>Fusobacteriota</taxon>
        <taxon>Fusobacteriia</taxon>
        <taxon>Fusobacteriales</taxon>
        <taxon>Fusobacteriaceae</taxon>
        <taxon>Psychrilyobacter</taxon>
    </lineage>
</organism>
<dbReference type="InterPro" id="IPR006061">
    <property type="entry name" value="SBP_1_CS"/>
</dbReference>
<evidence type="ECO:0000313" key="5">
    <source>
        <dbReference type="Proteomes" id="UP000263486"/>
    </source>
</evidence>
<dbReference type="Pfam" id="PF13416">
    <property type="entry name" value="SBP_bac_8"/>
    <property type="match status" value="1"/>
</dbReference>
<keyword evidence="5" id="KW-1185">Reference proteome</keyword>
<dbReference type="PANTHER" id="PTHR43649">
    <property type="entry name" value="ARABINOSE-BINDING PROTEIN-RELATED"/>
    <property type="match status" value="1"/>
</dbReference>
<dbReference type="PROSITE" id="PS01037">
    <property type="entry name" value="SBP_BACTERIAL_1"/>
    <property type="match status" value="1"/>
</dbReference>
<protein>
    <submittedName>
        <fullName evidence="4">Extracellular solute-binding protein</fullName>
    </submittedName>
</protein>
<accession>A0ABX9KK92</accession>
<gene>
    <name evidence="4" type="ORF">DYH56_01825</name>
</gene>
<dbReference type="PANTHER" id="PTHR43649:SF12">
    <property type="entry name" value="DIACETYLCHITOBIOSE BINDING PROTEIN DASA"/>
    <property type="match status" value="1"/>
</dbReference>
<reference evidence="4 5" key="1">
    <citation type="submission" date="2018-08" db="EMBL/GenBank/DDBJ databases">
        <title>Draft genome sequence of Psychrilyobacter sp. strain SD5 isolated from Black Sea water.</title>
        <authorList>
            <person name="Yadav S."/>
            <person name="Villanueva L."/>
            <person name="Damste J.S.S."/>
        </authorList>
    </citation>
    <scope>NUCLEOTIDE SEQUENCE [LARGE SCALE GENOMIC DNA]</scope>
    <source>
        <strain evidence="4 5">SD5</strain>
    </source>
</reference>
<proteinExistence type="inferred from homology"/>
<evidence type="ECO:0000256" key="1">
    <source>
        <dbReference type="ARBA" id="ARBA00008520"/>
    </source>
</evidence>
<dbReference type="PROSITE" id="PS51257">
    <property type="entry name" value="PROKAR_LIPOPROTEIN"/>
    <property type="match status" value="1"/>
</dbReference>
<evidence type="ECO:0000256" key="3">
    <source>
        <dbReference type="ARBA" id="ARBA00022729"/>
    </source>
</evidence>
<dbReference type="RefSeq" id="WP_114641143.1">
    <property type="nucleotide sequence ID" value="NZ_JAACIO010000002.1"/>
</dbReference>
<sequence>MKNYMKGLMVGGAMLLTACGGGTEQKEEKTVVDIFQFKVEIAEQFDELSQIYMETHPNIEINIETVGGGDDYGASLRAKMASGNEPVIFNVGGPQDVYDWQDKLVDLSDVELAGQAFDGALSGATLDGKAYGLPFTQEGYGFIYNKELLKKAGLDAKTITSYESLEAAVKMLDSKKDELGLEAVFATAGKETWVTGLHYSNVGLSQEFGSVFEAYNAKAVEFTYSDGMKQLFDLQIDYGRKPINATDYSTQVERLFSMGKVAMTQQGNWAFGSIKGIDEELAQNIGFLPMPIVGAKENVLPVGIPMYWTVNKDSSDAQIKAAKEFLNWVYTSETGKDYVINKFNFIPPYEGFEGDNLQPKDPLAKDIMAFSKAGNTIPWVFMGYPTGWGMETLGVEFQKYIDGQITWDEVLETAKSSWTQSRKEK</sequence>
<dbReference type="EMBL" id="QUAJ01000002">
    <property type="protein sequence ID" value="REI42911.1"/>
    <property type="molecule type" value="Genomic_DNA"/>
</dbReference>
<comment type="caution">
    <text evidence="4">The sequence shown here is derived from an EMBL/GenBank/DDBJ whole genome shotgun (WGS) entry which is preliminary data.</text>
</comment>
<dbReference type="InterPro" id="IPR006059">
    <property type="entry name" value="SBP"/>
</dbReference>
<comment type="similarity">
    <text evidence="1">Belongs to the bacterial solute-binding protein 1 family.</text>
</comment>
<dbReference type="Gene3D" id="3.40.190.10">
    <property type="entry name" value="Periplasmic binding protein-like II"/>
    <property type="match status" value="2"/>
</dbReference>
<dbReference type="InterPro" id="IPR050490">
    <property type="entry name" value="Bact_solute-bd_prot1"/>
</dbReference>